<comment type="caution">
    <text evidence="9">The sequence shown here is derived from an EMBL/GenBank/DDBJ whole genome shotgun (WGS) entry which is preliminary data.</text>
</comment>
<protein>
    <submittedName>
        <fullName evidence="9">Homeobox protein aristaless</fullName>
    </submittedName>
</protein>
<dbReference type="PROSITE" id="PS00027">
    <property type="entry name" value="HOMEOBOX_1"/>
    <property type="match status" value="1"/>
</dbReference>
<dbReference type="GO" id="GO:0000981">
    <property type="term" value="F:DNA-binding transcription factor activity, RNA polymerase II-specific"/>
    <property type="evidence" value="ECO:0007669"/>
    <property type="project" value="InterPro"/>
</dbReference>
<name>A0A2B4SYG0_STYPI</name>
<reference evidence="10" key="1">
    <citation type="journal article" date="2017" name="bioRxiv">
        <title>Comparative analysis of the genomes of Stylophora pistillata and Acropora digitifera provides evidence for extensive differences between species of corals.</title>
        <authorList>
            <person name="Voolstra C.R."/>
            <person name="Li Y."/>
            <person name="Liew Y.J."/>
            <person name="Baumgarten S."/>
            <person name="Zoccola D."/>
            <person name="Flot J.-F."/>
            <person name="Tambutte S."/>
            <person name="Allemand D."/>
            <person name="Aranda M."/>
        </authorList>
    </citation>
    <scope>NUCLEOTIDE SEQUENCE [LARGE SCALE GENOMIC DNA]</scope>
</reference>
<dbReference type="SMART" id="SM00389">
    <property type="entry name" value="HOX"/>
    <property type="match status" value="1"/>
</dbReference>
<dbReference type="PANTHER" id="PTHR46123">
    <property type="entry name" value="MIX-TYPE HOMEOBOX GENE 1-RELATED"/>
    <property type="match status" value="1"/>
</dbReference>
<evidence type="ECO:0000256" key="7">
    <source>
        <dbReference type="SAM" id="MobiDB-lite"/>
    </source>
</evidence>
<feature type="region of interest" description="Disordered" evidence="7">
    <location>
        <begin position="175"/>
        <end position="210"/>
    </location>
</feature>
<evidence type="ECO:0000256" key="6">
    <source>
        <dbReference type="RuleBase" id="RU000682"/>
    </source>
</evidence>
<evidence type="ECO:0000256" key="3">
    <source>
        <dbReference type="ARBA" id="ARBA00023155"/>
    </source>
</evidence>
<dbReference type="AlphaFoldDB" id="A0A2B4SYG0"/>
<evidence type="ECO:0000313" key="10">
    <source>
        <dbReference type="Proteomes" id="UP000225706"/>
    </source>
</evidence>
<feature type="compositionally biased region" description="Low complexity" evidence="7">
    <location>
        <begin position="188"/>
        <end position="203"/>
    </location>
</feature>
<keyword evidence="10" id="KW-1185">Reference proteome</keyword>
<evidence type="ECO:0000256" key="5">
    <source>
        <dbReference type="PROSITE-ProRule" id="PRU00108"/>
    </source>
</evidence>
<evidence type="ECO:0000256" key="2">
    <source>
        <dbReference type="ARBA" id="ARBA00023125"/>
    </source>
</evidence>
<gene>
    <name evidence="9" type="primary">al</name>
    <name evidence="9" type="ORF">AWC38_SpisGene1687</name>
</gene>
<dbReference type="InterPro" id="IPR017970">
    <property type="entry name" value="Homeobox_CS"/>
</dbReference>
<dbReference type="PANTHER" id="PTHR46123:SF3">
    <property type="entry name" value="DOUBLE HOMEOBOX PROTEIN 1-RELATED"/>
    <property type="match status" value="1"/>
</dbReference>
<feature type="DNA-binding region" description="Homeobox" evidence="5">
    <location>
        <begin position="21"/>
        <end position="80"/>
    </location>
</feature>
<dbReference type="CDD" id="cd00086">
    <property type="entry name" value="homeodomain"/>
    <property type="match status" value="1"/>
</dbReference>
<sequence>MSSRKGIKRSAPENEGDKLRQRRRRTAFTDEQLDRLEESFANEKFPGIKIREDLAGELNIGEDRIQVWFQNRRARWRKHEIKNKPAPAASAPKMHVDNQDFSALAVFQASPPIIPPNPLTQTSFEPWSPFYHPFTTRTPWFPPSGFLGLEYSNMPYASPQGSSKTYVFRSREHIPAHRPSSPIPLPDSSASSKTKLHSSSDSGSEGGRHSVDDYLAAATLASFLQREN</sequence>
<dbReference type="EMBL" id="LSMT01000012">
    <property type="protein sequence ID" value="PFX33415.1"/>
    <property type="molecule type" value="Genomic_DNA"/>
</dbReference>
<comment type="subcellular location">
    <subcellularLocation>
        <location evidence="1 5 6">Nucleus</location>
    </subcellularLocation>
</comment>
<proteinExistence type="predicted"/>
<keyword evidence="4 5" id="KW-0539">Nucleus</keyword>
<organism evidence="9 10">
    <name type="scientific">Stylophora pistillata</name>
    <name type="common">Smooth cauliflower coral</name>
    <dbReference type="NCBI Taxonomy" id="50429"/>
    <lineage>
        <taxon>Eukaryota</taxon>
        <taxon>Metazoa</taxon>
        <taxon>Cnidaria</taxon>
        <taxon>Anthozoa</taxon>
        <taxon>Hexacorallia</taxon>
        <taxon>Scleractinia</taxon>
        <taxon>Astrocoeniina</taxon>
        <taxon>Pocilloporidae</taxon>
        <taxon>Stylophora</taxon>
    </lineage>
</organism>
<keyword evidence="3 5" id="KW-0371">Homeobox</keyword>
<dbReference type="InterPro" id="IPR001356">
    <property type="entry name" value="HD"/>
</dbReference>
<evidence type="ECO:0000256" key="4">
    <source>
        <dbReference type="ARBA" id="ARBA00023242"/>
    </source>
</evidence>
<dbReference type="Pfam" id="PF00046">
    <property type="entry name" value="Homeodomain"/>
    <property type="match status" value="1"/>
</dbReference>
<accession>A0A2B4SYG0</accession>
<feature type="domain" description="Homeobox" evidence="8">
    <location>
        <begin position="19"/>
        <end position="79"/>
    </location>
</feature>
<keyword evidence="2 5" id="KW-0238">DNA-binding</keyword>
<dbReference type="Proteomes" id="UP000225706">
    <property type="component" value="Unassembled WGS sequence"/>
</dbReference>
<feature type="region of interest" description="Disordered" evidence="7">
    <location>
        <begin position="1"/>
        <end position="32"/>
    </location>
</feature>
<evidence type="ECO:0000256" key="1">
    <source>
        <dbReference type="ARBA" id="ARBA00004123"/>
    </source>
</evidence>
<dbReference type="InterPro" id="IPR051306">
    <property type="entry name" value="Homeobox_regulator"/>
</dbReference>
<dbReference type="InterPro" id="IPR009057">
    <property type="entry name" value="Homeodomain-like_sf"/>
</dbReference>
<dbReference type="SUPFAM" id="SSF46689">
    <property type="entry name" value="Homeodomain-like"/>
    <property type="match status" value="1"/>
</dbReference>
<dbReference type="GO" id="GO:0005634">
    <property type="term" value="C:nucleus"/>
    <property type="evidence" value="ECO:0007669"/>
    <property type="project" value="UniProtKB-SubCell"/>
</dbReference>
<evidence type="ECO:0000313" key="9">
    <source>
        <dbReference type="EMBL" id="PFX33415.1"/>
    </source>
</evidence>
<evidence type="ECO:0000259" key="8">
    <source>
        <dbReference type="PROSITE" id="PS50071"/>
    </source>
</evidence>
<dbReference type="OrthoDB" id="5986024at2759"/>
<dbReference type="Gene3D" id="1.10.10.60">
    <property type="entry name" value="Homeodomain-like"/>
    <property type="match status" value="1"/>
</dbReference>
<dbReference type="GO" id="GO:0000977">
    <property type="term" value="F:RNA polymerase II transcription regulatory region sequence-specific DNA binding"/>
    <property type="evidence" value="ECO:0007669"/>
    <property type="project" value="TreeGrafter"/>
</dbReference>
<feature type="compositionally biased region" description="Basic and acidic residues" evidence="7">
    <location>
        <begin position="10"/>
        <end position="19"/>
    </location>
</feature>
<dbReference type="PROSITE" id="PS50071">
    <property type="entry name" value="HOMEOBOX_2"/>
    <property type="match status" value="1"/>
</dbReference>